<dbReference type="AlphaFoldDB" id="A0A1I2T6R5"/>
<dbReference type="OrthoDB" id="4773719at2"/>
<sequence>MHTNTTFLSDYRIEQATTPHIAEDCFYERFGCHRLPRGLREEARGMGWYLFMATYAPTPGAMTINTMNVEPDAGAFGSTIYSAEIRHNSKTRPSYATHRHIAAGGPVAACTAIFAEAGRPMEILNFHQVEVFESTVTFIKACTMSGKTRWAMGMAGSPEDSVAHAMSAASQRLYGWR</sequence>
<organism evidence="1 2">
    <name type="scientific">Corynebacterium spheniscorum</name>
    <dbReference type="NCBI Taxonomy" id="185761"/>
    <lineage>
        <taxon>Bacteria</taxon>
        <taxon>Bacillati</taxon>
        <taxon>Actinomycetota</taxon>
        <taxon>Actinomycetes</taxon>
        <taxon>Mycobacteriales</taxon>
        <taxon>Corynebacteriaceae</taxon>
        <taxon>Corynebacterium</taxon>
    </lineage>
</organism>
<name>A0A1I2T6R5_9CORY</name>
<dbReference type="STRING" id="185761.SAMN05660282_01309"/>
<gene>
    <name evidence="1" type="ORF">SAMN05660282_01309</name>
</gene>
<dbReference type="EMBL" id="FOPJ01000007">
    <property type="protein sequence ID" value="SFG58917.1"/>
    <property type="molecule type" value="Genomic_DNA"/>
</dbReference>
<keyword evidence="2" id="KW-1185">Reference proteome</keyword>
<evidence type="ECO:0008006" key="3">
    <source>
        <dbReference type="Google" id="ProtNLM"/>
    </source>
</evidence>
<dbReference type="Proteomes" id="UP000199065">
    <property type="component" value="Unassembled WGS sequence"/>
</dbReference>
<evidence type="ECO:0000313" key="2">
    <source>
        <dbReference type="Proteomes" id="UP000199065"/>
    </source>
</evidence>
<proteinExistence type="predicted"/>
<dbReference type="RefSeq" id="WP_092285663.1">
    <property type="nucleotide sequence ID" value="NZ_FOPJ01000007.1"/>
</dbReference>
<reference evidence="1 2" key="1">
    <citation type="submission" date="2016-10" db="EMBL/GenBank/DDBJ databases">
        <authorList>
            <person name="de Groot N.N."/>
        </authorList>
    </citation>
    <scope>NUCLEOTIDE SEQUENCE [LARGE SCALE GENOMIC DNA]</scope>
    <source>
        <strain>J11</strain>
        <strain evidence="2">PG 39</strain>
    </source>
</reference>
<protein>
    <recommendedName>
        <fullName evidence="3">Acetyl-CoA acetyltransferase</fullName>
    </recommendedName>
</protein>
<evidence type="ECO:0000313" key="1">
    <source>
        <dbReference type="EMBL" id="SFG58917.1"/>
    </source>
</evidence>
<accession>A0A1I2T6R5</accession>